<protein>
    <submittedName>
        <fullName evidence="2">Uncharacterized protein</fullName>
    </submittedName>
</protein>
<organism evidence="2 3">
    <name type="scientific">Hymenobacter gummosus</name>
    <dbReference type="NCBI Taxonomy" id="1776032"/>
    <lineage>
        <taxon>Bacteria</taxon>
        <taxon>Pseudomonadati</taxon>
        <taxon>Bacteroidota</taxon>
        <taxon>Cytophagia</taxon>
        <taxon>Cytophagales</taxon>
        <taxon>Hymenobacteraceae</taxon>
        <taxon>Hymenobacter</taxon>
    </lineage>
</organism>
<keyword evidence="1" id="KW-0732">Signal</keyword>
<feature type="chain" id="PRO_5018775518" evidence="1">
    <location>
        <begin position="20"/>
        <end position="134"/>
    </location>
</feature>
<comment type="caution">
    <text evidence="2">The sequence shown here is derived from an EMBL/GenBank/DDBJ whole genome shotgun (WGS) entry which is preliminary data.</text>
</comment>
<name>A0A3S0JB26_9BACT</name>
<sequence>MKGFALTLLLSGLVSVASAQMKDRIAAAPVRVSNGGTPVSADELTRQMANRLHLNEAQYIRLKAANQIKLARTDEIQWQYKQDPSTLQAKLQELDAQYEAECRRILTPSQISLMHAEQSQPVLPKTEPAGNGLG</sequence>
<feature type="signal peptide" evidence="1">
    <location>
        <begin position="1"/>
        <end position="19"/>
    </location>
</feature>
<dbReference type="EMBL" id="RXOF01000017">
    <property type="protein sequence ID" value="RTQ46041.1"/>
    <property type="molecule type" value="Genomic_DNA"/>
</dbReference>
<dbReference type="AlphaFoldDB" id="A0A3S0JB26"/>
<gene>
    <name evidence="2" type="ORF">EJV47_23085</name>
</gene>
<reference evidence="2 3" key="1">
    <citation type="submission" date="2018-12" db="EMBL/GenBank/DDBJ databases">
        <title>Hymenobacter gummosus sp. nov., isolated from a spring.</title>
        <authorList>
            <person name="Nie L."/>
        </authorList>
    </citation>
    <scope>NUCLEOTIDE SEQUENCE [LARGE SCALE GENOMIC DNA]</scope>
    <source>
        <strain evidence="2 3">KCTC 52166</strain>
    </source>
</reference>
<keyword evidence="3" id="KW-1185">Reference proteome</keyword>
<evidence type="ECO:0000313" key="3">
    <source>
        <dbReference type="Proteomes" id="UP000282184"/>
    </source>
</evidence>
<evidence type="ECO:0000256" key="1">
    <source>
        <dbReference type="SAM" id="SignalP"/>
    </source>
</evidence>
<dbReference type="Proteomes" id="UP000282184">
    <property type="component" value="Unassembled WGS sequence"/>
</dbReference>
<proteinExistence type="predicted"/>
<evidence type="ECO:0000313" key="2">
    <source>
        <dbReference type="EMBL" id="RTQ46041.1"/>
    </source>
</evidence>
<accession>A0A3S0JB26</accession>